<gene>
    <name evidence="2" type="ORF">PV04_03894</name>
</gene>
<dbReference type="EMBL" id="KN846957">
    <property type="protein sequence ID" value="KIW71760.1"/>
    <property type="molecule type" value="Genomic_DNA"/>
</dbReference>
<dbReference type="AlphaFoldDB" id="A0A0D2FZ36"/>
<dbReference type="Proteomes" id="UP000054266">
    <property type="component" value="Unassembled WGS sequence"/>
</dbReference>
<evidence type="ECO:0000256" key="1">
    <source>
        <dbReference type="SAM" id="MobiDB-lite"/>
    </source>
</evidence>
<sequence>MTQAFRRSASQARIVPKQQQEPDYWGPFLRAFNASLKESPYEMEVDSGNRTSDPEGQQHLDRITKEMQTPHFEGDDGAQSWNQPVKETHTDTVGIEDEMEVEEYNQDWDYAEKEPADPALPLHPRGLLGPETGPVARTVRPVSQTAQQLANAAGLPVAPQTHFSFAKVVLTELNLPAGSLDTIKHMLMAGIFDELGRTLAKAKFGTAKVEEITSEAAALHPFMGVGDPLWDAFMASIHKAHPVILESEETGLSSLSPLLQQVVNNIESLRQALETVEPPPVVSSADSASLYDTATATQLVQGTQSRACDMEASYKKSAASGFEKLKGAIGQVLKHPKLEAAIRTQQNGTQGLRQMPEHAADFESSFPLIIDRLRRIISAWVNMARMYIVQDKMSLQPASNMTRYQYFCALKVIEKTVIEAVLPYMFLERLHDWKQKYLPSFAYFDGDAAAWWAVMQEIHDPMLEIFQLGRDHPASSLPTGVELETNLSLDGLVCQPASRCTNGASDEFATDQAASADVSPQVTSLDAAAPPLPPDFLGGLDDLEAESEEYFRAVNTALPDSGHDSDLIDYSGGEEANIC</sequence>
<protein>
    <submittedName>
        <fullName evidence="2">Uncharacterized protein</fullName>
    </submittedName>
</protein>
<reference evidence="2 3" key="1">
    <citation type="submission" date="2015-01" db="EMBL/GenBank/DDBJ databases">
        <title>The Genome Sequence of Capronia semiimmersa CBS27337.</title>
        <authorList>
            <consortium name="The Broad Institute Genomics Platform"/>
            <person name="Cuomo C."/>
            <person name="de Hoog S."/>
            <person name="Gorbushina A."/>
            <person name="Stielow B."/>
            <person name="Teixiera M."/>
            <person name="Abouelleil A."/>
            <person name="Chapman S.B."/>
            <person name="Priest M."/>
            <person name="Young S.K."/>
            <person name="Wortman J."/>
            <person name="Nusbaum C."/>
            <person name="Birren B."/>
        </authorList>
    </citation>
    <scope>NUCLEOTIDE SEQUENCE [LARGE SCALE GENOMIC DNA]</scope>
    <source>
        <strain evidence="2 3">CBS 27337</strain>
    </source>
</reference>
<proteinExistence type="predicted"/>
<feature type="compositionally biased region" description="Polar residues" evidence="1">
    <location>
        <begin position="1"/>
        <end position="21"/>
    </location>
</feature>
<evidence type="ECO:0000313" key="3">
    <source>
        <dbReference type="Proteomes" id="UP000054266"/>
    </source>
</evidence>
<evidence type="ECO:0000313" key="2">
    <source>
        <dbReference type="EMBL" id="KIW71760.1"/>
    </source>
</evidence>
<organism evidence="2 3">
    <name type="scientific">Phialophora macrospora</name>
    <dbReference type="NCBI Taxonomy" id="1851006"/>
    <lineage>
        <taxon>Eukaryota</taxon>
        <taxon>Fungi</taxon>
        <taxon>Dikarya</taxon>
        <taxon>Ascomycota</taxon>
        <taxon>Pezizomycotina</taxon>
        <taxon>Eurotiomycetes</taxon>
        <taxon>Chaetothyriomycetidae</taxon>
        <taxon>Chaetothyriales</taxon>
        <taxon>Herpotrichiellaceae</taxon>
        <taxon>Phialophora</taxon>
    </lineage>
</organism>
<accession>A0A0D2FZ36</accession>
<name>A0A0D2FZ36_9EURO</name>
<dbReference type="HOGENOM" id="CLU_470888_0_0_1"/>
<feature type="region of interest" description="Disordered" evidence="1">
    <location>
        <begin position="1"/>
        <end position="22"/>
    </location>
</feature>
<keyword evidence="3" id="KW-1185">Reference proteome</keyword>